<evidence type="ECO:0000256" key="1">
    <source>
        <dbReference type="SAM" id="Phobius"/>
    </source>
</evidence>
<dbReference type="InterPro" id="IPR016174">
    <property type="entry name" value="Di-haem_cyt_TM"/>
</dbReference>
<reference evidence="2 3" key="1">
    <citation type="submission" date="2015-11" db="EMBL/GenBank/DDBJ databases">
        <title>Genomic analysis of 38 Legionella species identifies large and diverse effector repertoires.</title>
        <authorList>
            <person name="Burstein D."/>
            <person name="Amaro F."/>
            <person name="Zusman T."/>
            <person name="Lifshitz Z."/>
            <person name="Cohen O."/>
            <person name="Gilbert J.A."/>
            <person name="Pupko T."/>
            <person name="Shuman H.A."/>
            <person name="Segal G."/>
        </authorList>
    </citation>
    <scope>NUCLEOTIDE SEQUENCE [LARGE SCALE GENOMIC DNA]</scope>
    <source>
        <strain evidence="2 3">ATCC 43878</strain>
    </source>
</reference>
<dbReference type="SUPFAM" id="SSF81342">
    <property type="entry name" value="Transmembrane di-heme cytochromes"/>
    <property type="match status" value="1"/>
</dbReference>
<dbReference type="Proteomes" id="UP000054742">
    <property type="component" value="Unassembled WGS sequence"/>
</dbReference>
<evidence type="ECO:0000313" key="2">
    <source>
        <dbReference type="EMBL" id="KTC84847.1"/>
    </source>
</evidence>
<sequence length="56" mass="6612">MRLKNSENNYGLISTLFHWSIAILMIGLLILDLYMVSLLISLHKLKLYGWHKEYGF</sequence>
<dbReference type="GO" id="GO:0016020">
    <property type="term" value="C:membrane"/>
    <property type="evidence" value="ECO:0007669"/>
    <property type="project" value="InterPro"/>
</dbReference>
<proteinExistence type="predicted"/>
<name>A0A0W0SN99_9GAMM</name>
<evidence type="ECO:0000313" key="3">
    <source>
        <dbReference type="Proteomes" id="UP000054742"/>
    </source>
</evidence>
<accession>A0A0W0SN99</accession>
<keyword evidence="1 2" id="KW-0812">Transmembrane</keyword>
<keyword evidence="1" id="KW-1133">Transmembrane helix</keyword>
<gene>
    <name evidence="2" type="primary">cybA</name>
    <name evidence="2" type="ORF">Lbru_1062</name>
</gene>
<dbReference type="PATRIC" id="fig|29422.6.peg.1118"/>
<dbReference type="STRING" id="29422.Lbru_1062"/>
<protein>
    <submittedName>
        <fullName evidence="2">Cytochrome b561 transmembrane protein</fullName>
    </submittedName>
</protein>
<dbReference type="GO" id="GO:0022904">
    <property type="term" value="P:respiratory electron transport chain"/>
    <property type="evidence" value="ECO:0007669"/>
    <property type="project" value="InterPro"/>
</dbReference>
<comment type="caution">
    <text evidence="2">The sequence shown here is derived from an EMBL/GenBank/DDBJ whole genome shotgun (WGS) entry which is preliminary data.</text>
</comment>
<dbReference type="AlphaFoldDB" id="A0A0W0SN99"/>
<keyword evidence="1" id="KW-0472">Membrane</keyword>
<feature type="transmembrane region" description="Helical" evidence="1">
    <location>
        <begin position="16"/>
        <end position="42"/>
    </location>
</feature>
<organism evidence="2 3">
    <name type="scientific">Legionella brunensis</name>
    <dbReference type="NCBI Taxonomy" id="29422"/>
    <lineage>
        <taxon>Bacteria</taxon>
        <taxon>Pseudomonadati</taxon>
        <taxon>Pseudomonadota</taxon>
        <taxon>Gammaproteobacteria</taxon>
        <taxon>Legionellales</taxon>
        <taxon>Legionellaceae</taxon>
        <taxon>Legionella</taxon>
    </lineage>
</organism>
<keyword evidence="3" id="KW-1185">Reference proteome</keyword>
<dbReference type="EMBL" id="LNXV01000008">
    <property type="protein sequence ID" value="KTC84847.1"/>
    <property type="molecule type" value="Genomic_DNA"/>
</dbReference>